<accession>A0ABQ6M6E4</accession>
<organism evidence="2 3">
    <name type="scientific">Tetraparma gracilis</name>
    <dbReference type="NCBI Taxonomy" id="2962635"/>
    <lineage>
        <taxon>Eukaryota</taxon>
        <taxon>Sar</taxon>
        <taxon>Stramenopiles</taxon>
        <taxon>Ochrophyta</taxon>
        <taxon>Bolidophyceae</taxon>
        <taxon>Parmales</taxon>
        <taxon>Triparmaceae</taxon>
        <taxon>Tetraparma</taxon>
    </lineage>
</organism>
<evidence type="ECO:0000313" key="3">
    <source>
        <dbReference type="Proteomes" id="UP001165060"/>
    </source>
</evidence>
<name>A0ABQ6M6E4_9STRA</name>
<feature type="region of interest" description="Disordered" evidence="1">
    <location>
        <begin position="194"/>
        <end position="215"/>
    </location>
</feature>
<protein>
    <submittedName>
        <fullName evidence="2">Uncharacterized protein</fullName>
    </submittedName>
</protein>
<gene>
    <name evidence="2" type="ORF">TeGR_g4939</name>
</gene>
<feature type="non-terminal residue" evidence="2">
    <location>
        <position position="215"/>
    </location>
</feature>
<dbReference type="EMBL" id="BRYB01001204">
    <property type="protein sequence ID" value="GMI20437.1"/>
    <property type="molecule type" value="Genomic_DNA"/>
</dbReference>
<comment type="caution">
    <text evidence="2">The sequence shown here is derived from an EMBL/GenBank/DDBJ whole genome shotgun (WGS) entry which is preliminary data.</text>
</comment>
<evidence type="ECO:0000256" key="1">
    <source>
        <dbReference type="SAM" id="MobiDB-lite"/>
    </source>
</evidence>
<reference evidence="2 3" key="1">
    <citation type="journal article" date="2023" name="Commun. Biol.">
        <title>Genome analysis of Parmales, the sister group of diatoms, reveals the evolutionary specialization of diatoms from phago-mixotrophs to photoautotrophs.</title>
        <authorList>
            <person name="Ban H."/>
            <person name="Sato S."/>
            <person name="Yoshikawa S."/>
            <person name="Yamada K."/>
            <person name="Nakamura Y."/>
            <person name="Ichinomiya M."/>
            <person name="Sato N."/>
            <person name="Blanc-Mathieu R."/>
            <person name="Endo H."/>
            <person name="Kuwata A."/>
            <person name="Ogata H."/>
        </authorList>
    </citation>
    <scope>NUCLEOTIDE SEQUENCE [LARGE SCALE GENOMIC DNA]</scope>
</reference>
<keyword evidence="3" id="KW-1185">Reference proteome</keyword>
<evidence type="ECO:0000313" key="2">
    <source>
        <dbReference type="EMBL" id="GMI20437.1"/>
    </source>
</evidence>
<dbReference type="Proteomes" id="UP001165060">
    <property type="component" value="Unassembled WGS sequence"/>
</dbReference>
<sequence length="215" mass="22819">MAPPATFLSLPADTLYIIHSFLFFPDALNLSSLSPYHLSLPFPPVPPLLRPLVELLSGRPAPRASFHSLEMCSTSQASFCVAAATRPPASPLQRGLEAPHLPPQITFVDDYDTLCSFTASPAQALPALDNLPPAPAAPLPLPPPPPGWGDLFPVDSKGPCVLTGRLFSDPSLGRFAAVHCLPLLGSSVPGVYGRYPSQPTPYHAEPEPKPPPDDP</sequence>
<proteinExistence type="predicted"/>
<feature type="compositionally biased region" description="Basic and acidic residues" evidence="1">
    <location>
        <begin position="204"/>
        <end position="215"/>
    </location>
</feature>